<gene>
    <name evidence="1" type="ORF">POCULU_LOCUS5480</name>
</gene>
<protein>
    <submittedName>
        <fullName evidence="1">1220_t:CDS:1</fullName>
    </submittedName>
</protein>
<name>A0A9N9B9N9_9GLOM</name>
<comment type="caution">
    <text evidence="1">The sequence shown here is derived from an EMBL/GenBank/DDBJ whole genome shotgun (WGS) entry which is preliminary data.</text>
</comment>
<proteinExistence type="predicted"/>
<dbReference type="Proteomes" id="UP000789572">
    <property type="component" value="Unassembled WGS sequence"/>
</dbReference>
<sequence length="122" mass="14286">MPEMIERLRTLRDYEHFGDVIKHVGRDPILLVAAAIRRKLRFNAKFANIVKIAAVLFVAKLRLSDDDSLEDGLPPRNTYETRIPADPLDEGLDLYRQRLHEKDFKRYHGNYRGYKRAPHLST</sequence>
<dbReference type="EMBL" id="CAJVPJ010000848">
    <property type="protein sequence ID" value="CAG8560437.1"/>
    <property type="molecule type" value="Genomic_DNA"/>
</dbReference>
<accession>A0A9N9B9N9</accession>
<dbReference type="AlphaFoldDB" id="A0A9N9B9N9"/>
<keyword evidence="2" id="KW-1185">Reference proteome</keyword>
<evidence type="ECO:0000313" key="1">
    <source>
        <dbReference type="EMBL" id="CAG8560437.1"/>
    </source>
</evidence>
<evidence type="ECO:0000313" key="2">
    <source>
        <dbReference type="Proteomes" id="UP000789572"/>
    </source>
</evidence>
<reference evidence="1" key="1">
    <citation type="submission" date="2021-06" db="EMBL/GenBank/DDBJ databases">
        <authorList>
            <person name="Kallberg Y."/>
            <person name="Tangrot J."/>
            <person name="Rosling A."/>
        </authorList>
    </citation>
    <scope>NUCLEOTIDE SEQUENCE</scope>
    <source>
        <strain evidence="1">IA702</strain>
    </source>
</reference>
<organism evidence="1 2">
    <name type="scientific">Paraglomus occultum</name>
    <dbReference type="NCBI Taxonomy" id="144539"/>
    <lineage>
        <taxon>Eukaryota</taxon>
        <taxon>Fungi</taxon>
        <taxon>Fungi incertae sedis</taxon>
        <taxon>Mucoromycota</taxon>
        <taxon>Glomeromycotina</taxon>
        <taxon>Glomeromycetes</taxon>
        <taxon>Paraglomerales</taxon>
        <taxon>Paraglomeraceae</taxon>
        <taxon>Paraglomus</taxon>
    </lineage>
</organism>